<protein>
    <submittedName>
        <fullName evidence="1">Uncharacterized protein</fullName>
    </submittedName>
</protein>
<dbReference type="EMBL" id="JAPHAV010000001">
    <property type="protein sequence ID" value="MCX2696258.1"/>
    <property type="molecule type" value="Genomic_DNA"/>
</dbReference>
<gene>
    <name evidence="1" type="ORF">OPR82_05635</name>
</gene>
<evidence type="ECO:0000313" key="2">
    <source>
        <dbReference type="Proteomes" id="UP001301216"/>
    </source>
</evidence>
<organism evidence="1 2">
    <name type="scientific">Ochrobactrum chromiisoli</name>
    <dbReference type="NCBI Taxonomy" id="2993941"/>
    <lineage>
        <taxon>Bacteria</taxon>
        <taxon>Pseudomonadati</taxon>
        <taxon>Pseudomonadota</taxon>
        <taxon>Alphaproteobacteria</taxon>
        <taxon>Hyphomicrobiales</taxon>
        <taxon>Brucellaceae</taxon>
        <taxon>Brucella/Ochrobactrum group</taxon>
        <taxon>Ochrobactrum</taxon>
    </lineage>
</organism>
<comment type="caution">
    <text evidence="1">The sequence shown here is derived from an EMBL/GenBank/DDBJ whole genome shotgun (WGS) entry which is preliminary data.</text>
</comment>
<accession>A0ABT3QKX3</accession>
<name>A0ABT3QKX3_9HYPH</name>
<dbReference type="Proteomes" id="UP001301216">
    <property type="component" value="Unassembled WGS sequence"/>
</dbReference>
<sequence>MRNTYAPYVKSVDYDGDRRAIVWLTGHGRCMLDIASYFEVYVNKNNIIIDWMNDYREEQSIKIPTLNPQRYLDFPSEAIQYIERHKDELLEEEERCFSY</sequence>
<proteinExistence type="predicted"/>
<keyword evidence="2" id="KW-1185">Reference proteome</keyword>
<evidence type="ECO:0000313" key="1">
    <source>
        <dbReference type="EMBL" id="MCX2696258.1"/>
    </source>
</evidence>
<dbReference type="RefSeq" id="WP_265983527.1">
    <property type="nucleotide sequence ID" value="NZ_JAPHAV010000001.1"/>
</dbReference>
<reference evidence="1 2" key="1">
    <citation type="submission" date="2022-11" db="EMBL/GenBank/DDBJ databases">
        <title>Brucella sp. YY2X, whole genome shotgun sequencing project.</title>
        <authorList>
            <person name="Yang Y."/>
        </authorList>
    </citation>
    <scope>NUCLEOTIDE SEQUENCE [LARGE SCALE GENOMIC DNA]</scope>
    <source>
        <strain evidence="1 2">YY2X</strain>
    </source>
</reference>